<evidence type="ECO:0000313" key="5">
    <source>
        <dbReference type="Proteomes" id="UP001428341"/>
    </source>
</evidence>
<keyword evidence="5" id="KW-1185">Reference proteome</keyword>
<dbReference type="InterPro" id="IPR040256">
    <property type="entry name" value="At4g02000-like"/>
</dbReference>
<comment type="caution">
    <text evidence="4">The sequence shown here is derived from an EMBL/GenBank/DDBJ whole genome shotgun (WGS) entry which is preliminary data.</text>
</comment>
<feature type="region of interest" description="Disordered" evidence="2">
    <location>
        <begin position="249"/>
        <end position="293"/>
    </location>
</feature>
<feature type="domain" description="CCHC-type" evidence="3">
    <location>
        <begin position="209"/>
        <end position="224"/>
    </location>
</feature>
<gene>
    <name evidence="4" type="ORF">WN944_027092</name>
</gene>
<dbReference type="PANTHER" id="PTHR31286:SF167">
    <property type="entry name" value="OS09G0268800 PROTEIN"/>
    <property type="match status" value="1"/>
</dbReference>
<dbReference type="InterPro" id="IPR025558">
    <property type="entry name" value="DUF4283"/>
</dbReference>
<dbReference type="Proteomes" id="UP001428341">
    <property type="component" value="Unassembled WGS sequence"/>
</dbReference>
<proteinExistence type="predicted"/>
<dbReference type="GO" id="GO:0003676">
    <property type="term" value="F:nucleic acid binding"/>
    <property type="evidence" value="ECO:0007669"/>
    <property type="project" value="InterPro"/>
</dbReference>
<name>A0AAP0QCN3_9ROSI</name>
<dbReference type="Pfam" id="PF14111">
    <property type="entry name" value="DUF4283"/>
    <property type="match status" value="1"/>
</dbReference>
<dbReference type="GO" id="GO:0008270">
    <property type="term" value="F:zinc ion binding"/>
    <property type="evidence" value="ECO:0007669"/>
    <property type="project" value="UniProtKB-KW"/>
</dbReference>
<dbReference type="EMBL" id="JBCGBO010000025">
    <property type="protein sequence ID" value="KAK9175086.1"/>
    <property type="molecule type" value="Genomic_DNA"/>
</dbReference>
<evidence type="ECO:0000256" key="2">
    <source>
        <dbReference type="SAM" id="MobiDB-lite"/>
    </source>
</evidence>
<dbReference type="PANTHER" id="PTHR31286">
    <property type="entry name" value="GLYCINE-RICH CELL WALL STRUCTURAL PROTEIN 1.8-LIKE"/>
    <property type="match status" value="1"/>
</dbReference>
<protein>
    <recommendedName>
        <fullName evidence="3">CCHC-type domain-containing protein</fullName>
    </recommendedName>
</protein>
<accession>A0AAP0QCN3</accession>
<organism evidence="4 5">
    <name type="scientific">Citrus x changshan-huyou</name>
    <dbReference type="NCBI Taxonomy" id="2935761"/>
    <lineage>
        <taxon>Eukaryota</taxon>
        <taxon>Viridiplantae</taxon>
        <taxon>Streptophyta</taxon>
        <taxon>Embryophyta</taxon>
        <taxon>Tracheophyta</taxon>
        <taxon>Spermatophyta</taxon>
        <taxon>Magnoliopsida</taxon>
        <taxon>eudicotyledons</taxon>
        <taxon>Gunneridae</taxon>
        <taxon>Pentapetalae</taxon>
        <taxon>rosids</taxon>
        <taxon>malvids</taxon>
        <taxon>Sapindales</taxon>
        <taxon>Rutaceae</taxon>
        <taxon>Aurantioideae</taxon>
        <taxon>Citrus</taxon>
    </lineage>
</organism>
<keyword evidence="1" id="KW-0862">Zinc</keyword>
<evidence type="ECO:0000256" key="1">
    <source>
        <dbReference type="PROSITE-ProRule" id="PRU00047"/>
    </source>
</evidence>
<evidence type="ECO:0000313" key="4">
    <source>
        <dbReference type="EMBL" id="KAK9175086.1"/>
    </source>
</evidence>
<dbReference type="AlphaFoldDB" id="A0AAP0QCN3"/>
<dbReference type="InterPro" id="IPR025836">
    <property type="entry name" value="Zn_knuckle_CX2CX4HX4C"/>
</dbReference>
<sequence length="406" mass="46112">METEELIRKCSAITLEEEEEDKVIFGGSMKAKGEKIAAGCLVGKILSTRGISHEGVKAALQQAWRPVGTIKVESLRHKIFMFKFYSEEDKRRVLMGGPWHFDRALIVLEEPKGIGNVADQPFSHVSFWVQLHNVPLMCMQINTIREMGSKIGRVEDVATDETGDCFGEYIRVRISIDITKRLKKVLRIQQENGEEIVVGVVYEKLPDYCFCCGHIGHQFRECAQYKGQPKESLAYGAWLKAVPLADRMRFQKSKDKDRREYRRSENSENIETHHHQHPNPIEENGSGAGQGKDAANNYLMRLRHMEVETDNSLMPQGTQSRRDQISRENQLVAAVLGEKPENMGQMAGIMSGNKNVEGKEGNQNSQTGRETHQLASTQMSLVEEVVDNGSFLKKPKAKWRRWKNQA</sequence>
<evidence type="ECO:0000259" key="3">
    <source>
        <dbReference type="PROSITE" id="PS50158"/>
    </source>
</evidence>
<reference evidence="4 5" key="1">
    <citation type="submission" date="2024-05" db="EMBL/GenBank/DDBJ databases">
        <title>Haplotype-resolved chromosome-level genome assembly of Huyou (Citrus changshanensis).</title>
        <authorList>
            <person name="Miao C."/>
            <person name="Chen W."/>
            <person name="Wu Y."/>
            <person name="Wang L."/>
            <person name="Zhao S."/>
            <person name="Grierson D."/>
            <person name="Xu C."/>
            <person name="Chen K."/>
        </authorList>
    </citation>
    <scope>NUCLEOTIDE SEQUENCE [LARGE SCALE GENOMIC DNA]</scope>
    <source>
        <strain evidence="4">01-14</strain>
        <tissue evidence="4">Leaf</tissue>
    </source>
</reference>
<dbReference type="InterPro" id="IPR001878">
    <property type="entry name" value="Znf_CCHC"/>
</dbReference>
<dbReference type="PROSITE" id="PS50158">
    <property type="entry name" value="ZF_CCHC"/>
    <property type="match status" value="1"/>
</dbReference>
<keyword evidence="1" id="KW-0479">Metal-binding</keyword>
<dbReference type="Pfam" id="PF14392">
    <property type="entry name" value="zf-CCHC_4"/>
    <property type="match status" value="1"/>
</dbReference>
<feature type="compositionally biased region" description="Basic and acidic residues" evidence="2">
    <location>
        <begin position="249"/>
        <end position="273"/>
    </location>
</feature>
<keyword evidence="1" id="KW-0863">Zinc-finger</keyword>